<gene>
    <name evidence="1" type="ORF">DDZ16_16165</name>
</gene>
<comment type="caution">
    <text evidence="1">The sequence shown here is derived from an EMBL/GenBank/DDBJ whole genome shotgun (WGS) entry which is preliminary data.</text>
</comment>
<accession>A0A2U2B5J9</accession>
<keyword evidence="2" id="KW-1185">Reference proteome</keyword>
<proteinExistence type="predicted"/>
<evidence type="ECO:0000313" key="1">
    <source>
        <dbReference type="EMBL" id="PWD98313.1"/>
    </source>
</evidence>
<reference evidence="1 2" key="1">
    <citation type="submission" date="2018-05" db="EMBL/GenBank/DDBJ databases">
        <title>Marinilabilia rubrum sp. nov., isolated from saltern sediment.</title>
        <authorList>
            <person name="Zhang R."/>
        </authorList>
    </citation>
    <scope>NUCLEOTIDE SEQUENCE [LARGE SCALE GENOMIC DNA]</scope>
    <source>
        <strain evidence="1 2">WTE16</strain>
    </source>
</reference>
<sequence length="63" mass="7472">MACPLSGPADGGKPKWATFKALRNGRKFWLWRADRIKRTRPFWLFLGQCQKEQGKKKNMIHRK</sequence>
<dbReference type="AlphaFoldDB" id="A0A2U2B5J9"/>
<evidence type="ECO:0000313" key="2">
    <source>
        <dbReference type="Proteomes" id="UP000244956"/>
    </source>
</evidence>
<protein>
    <submittedName>
        <fullName evidence="1">Uncharacterized protein</fullName>
    </submittedName>
</protein>
<organism evidence="1 2">
    <name type="scientific">Marinilabilia rubra</name>
    <dbReference type="NCBI Taxonomy" id="2162893"/>
    <lineage>
        <taxon>Bacteria</taxon>
        <taxon>Pseudomonadati</taxon>
        <taxon>Bacteroidota</taxon>
        <taxon>Bacteroidia</taxon>
        <taxon>Marinilabiliales</taxon>
        <taxon>Marinilabiliaceae</taxon>
        <taxon>Marinilabilia</taxon>
    </lineage>
</organism>
<dbReference type="Proteomes" id="UP000244956">
    <property type="component" value="Unassembled WGS sequence"/>
</dbReference>
<dbReference type="EMBL" id="QEWP01000016">
    <property type="protein sequence ID" value="PWD98313.1"/>
    <property type="molecule type" value="Genomic_DNA"/>
</dbReference>
<name>A0A2U2B5J9_9BACT</name>